<comment type="catalytic activity">
    <reaction evidence="6">
        <text>a 3-oxosteroid + A = a 3-oxo-Delta(1)-steroid + AH2</text>
        <dbReference type="Rhea" id="RHEA:13329"/>
        <dbReference type="ChEBI" id="CHEBI:13193"/>
        <dbReference type="ChEBI" id="CHEBI:17499"/>
        <dbReference type="ChEBI" id="CHEBI:20156"/>
        <dbReference type="ChEBI" id="CHEBI:47788"/>
        <dbReference type="EC" id="1.3.99.4"/>
    </reaction>
</comment>
<keyword evidence="5" id="KW-0443">Lipid metabolism</keyword>
<evidence type="ECO:0000256" key="8">
    <source>
        <dbReference type="ARBA" id="ARBA00066536"/>
    </source>
</evidence>
<dbReference type="KEGG" id="asd:AS9A_0160"/>
<dbReference type="SUPFAM" id="SSF56425">
    <property type="entry name" value="Succinate dehydrogenase/fumarate reductase flavoprotein, catalytic domain"/>
    <property type="match status" value="1"/>
</dbReference>
<gene>
    <name evidence="12" type="ordered locus">AS9A_0160</name>
</gene>
<dbReference type="EMBL" id="CP002786">
    <property type="protein sequence ID" value="AEF38620.1"/>
    <property type="molecule type" value="Genomic_DNA"/>
</dbReference>
<keyword evidence="3" id="KW-0274">FAD</keyword>
<dbReference type="PRINTS" id="PR00411">
    <property type="entry name" value="PNDRDTASEI"/>
</dbReference>
<evidence type="ECO:0000256" key="1">
    <source>
        <dbReference type="ARBA" id="ARBA00001974"/>
    </source>
</evidence>
<dbReference type="PANTHER" id="PTHR43400:SF10">
    <property type="entry name" value="3-OXOSTEROID 1-DEHYDROGENASE"/>
    <property type="match status" value="1"/>
</dbReference>
<dbReference type="GO" id="GO:0047571">
    <property type="term" value="F:3-oxosteroid 1-dehydrogenase activity"/>
    <property type="evidence" value="ECO:0007669"/>
    <property type="project" value="UniProtKB-EC"/>
</dbReference>
<dbReference type="PANTHER" id="PTHR43400">
    <property type="entry name" value="FUMARATE REDUCTASE"/>
    <property type="match status" value="1"/>
</dbReference>
<evidence type="ECO:0000313" key="13">
    <source>
        <dbReference type="Proteomes" id="UP000009235"/>
    </source>
</evidence>
<dbReference type="Pfam" id="PF00890">
    <property type="entry name" value="FAD_binding_2"/>
    <property type="match status" value="1"/>
</dbReference>
<evidence type="ECO:0000256" key="4">
    <source>
        <dbReference type="ARBA" id="ARBA00023002"/>
    </source>
</evidence>
<evidence type="ECO:0000259" key="11">
    <source>
        <dbReference type="Pfam" id="PF00890"/>
    </source>
</evidence>
<evidence type="ECO:0000256" key="10">
    <source>
        <dbReference type="SAM" id="MobiDB-lite"/>
    </source>
</evidence>
<keyword evidence="5" id="KW-0753">Steroid metabolism</keyword>
<accession>F6EEG8</accession>
<dbReference type="InterPro" id="IPR027477">
    <property type="entry name" value="Succ_DH/fumarate_Rdtase_cat_sf"/>
</dbReference>
<keyword evidence="13" id="KW-1185">Reference proteome</keyword>
<dbReference type="Proteomes" id="UP000009235">
    <property type="component" value="Chromosome"/>
</dbReference>
<evidence type="ECO:0000256" key="7">
    <source>
        <dbReference type="ARBA" id="ARBA00061147"/>
    </source>
</evidence>
<reference evidence="12 13" key="1">
    <citation type="journal article" date="2011" name="J. Bacteriol.">
        <title>Complete genome sequence of Amycolicicoccus subflavus DQS3-9A1T, an actinomycete isolated from crude oil-polluted soil.</title>
        <authorList>
            <person name="Cai M."/>
            <person name="Chen W.M."/>
            <person name="Nie Y."/>
            <person name="Chi C.Q."/>
            <person name="Wang Y.N."/>
            <person name="Tang Y.Q."/>
            <person name="Li G.Y."/>
            <person name="Wu X.L."/>
        </authorList>
    </citation>
    <scope>NUCLEOTIDE SEQUENCE [LARGE SCALE GENOMIC DNA]</scope>
    <source>
        <strain evidence="13">DSM 45089 / DQS3-9A1</strain>
    </source>
</reference>
<dbReference type="eggNOG" id="COG1053">
    <property type="taxonomic scope" value="Bacteria"/>
</dbReference>
<dbReference type="NCBIfam" id="NF009473">
    <property type="entry name" value="PRK12835.1"/>
    <property type="match status" value="1"/>
</dbReference>
<evidence type="ECO:0000256" key="9">
    <source>
        <dbReference type="ARBA" id="ARBA00069709"/>
    </source>
</evidence>
<dbReference type="Gene3D" id="3.50.50.60">
    <property type="entry name" value="FAD/NAD(P)-binding domain"/>
    <property type="match status" value="2"/>
</dbReference>
<evidence type="ECO:0000256" key="6">
    <source>
        <dbReference type="ARBA" id="ARBA00051951"/>
    </source>
</evidence>
<proteinExistence type="inferred from homology"/>
<dbReference type="EC" id="1.3.99.4" evidence="8"/>
<feature type="compositionally biased region" description="Basic and acidic residues" evidence="10">
    <location>
        <begin position="579"/>
        <end position="605"/>
    </location>
</feature>
<dbReference type="AlphaFoldDB" id="F6EEG8"/>
<keyword evidence="4" id="KW-0560">Oxidoreductase</keyword>
<protein>
    <recommendedName>
        <fullName evidence="9">3-oxosteroid 1-dehydrogenase</fullName>
        <ecNumber evidence="8">1.3.99.4</ecNumber>
    </recommendedName>
</protein>
<evidence type="ECO:0000256" key="3">
    <source>
        <dbReference type="ARBA" id="ARBA00022827"/>
    </source>
</evidence>
<dbReference type="SUPFAM" id="SSF51905">
    <property type="entry name" value="FAD/NAD(P)-binding domain"/>
    <property type="match status" value="1"/>
</dbReference>
<dbReference type="GO" id="GO:0008202">
    <property type="term" value="P:steroid metabolic process"/>
    <property type="evidence" value="ECO:0007669"/>
    <property type="project" value="UniProtKB-KW"/>
</dbReference>
<dbReference type="STRING" id="443218.AS9A_0160"/>
<dbReference type="InterPro" id="IPR003953">
    <property type="entry name" value="FAD-dep_OxRdtase_2_FAD-bd"/>
</dbReference>
<dbReference type="FunFam" id="3.50.50.60:FF:000208">
    <property type="entry name" value="3-ketosteroid dehydrogenase"/>
    <property type="match status" value="1"/>
</dbReference>
<feature type="domain" description="FAD-dependent oxidoreductase 2 FAD-binding" evidence="11">
    <location>
        <begin position="13"/>
        <end position="549"/>
    </location>
</feature>
<dbReference type="HOGENOM" id="CLU_011398_4_2_11"/>
<comment type="similarity">
    <text evidence="7">Belongs to the FAD-dependent oxidoreductase 2 family. 3-oxosteroid dehydrogenase subfamily.</text>
</comment>
<dbReference type="InterPro" id="IPR050315">
    <property type="entry name" value="FAD-oxidoreductase_2"/>
</dbReference>
<sequence length="605" mass="65907">MAGDRTLKETTFDVVVVGSGAGGMTAALAANKRGLDTVVIEKGEFYGGSTALSGGGIWAPGAKAMTRRGHVPDPAGVFTYLKTITDGLVSDERLRAYVDSAPAMMDELESVSNWLEFVWKPGYPDYYPDLPGGSAVGATMNVNPIDLRKLGDLRDELIPPLALAPKGIYLGPLELRDFYRIRQSYKGKLVLLRLLWRMVKARVTGEQIVAIGQALVARLRLAMRDQGIPLWLNSPMTGLVVDDGRIVGVEIERDGHPETIYARGGVIIASGGFDHNMPMRQRYQPTIAQDWSMGNRYAEGDGIEAAQKTGAAVDLMDEAWWFPAIEWPDGRLQFMLNERMIPGQFIVNGAGERFVNEAAPYTDFGHAVIEGQRSGTTHIPSWLIIDSRSWRKYLFAGHLPLPKIPFAPVPTGTKPPKAWLETDVVQSASTWPELARKIGVPVEALNRTADRFNNFARAGVDSDFHRGESAYDNYYGDVTLSNPNLAPLESPPFYAFKIVPGDLGTNGGILTDERGRALDETGNPIEGLYATGNVAASVMGRSYAGAGATIGPAMTFGYIAAKHIAATADTHPHKAAKSAADRLDEKKRKDIGREHHRTAVEHPRN</sequence>
<name>F6EEG8_HOYSD</name>
<dbReference type="RefSeq" id="WP_013804972.1">
    <property type="nucleotide sequence ID" value="NC_015564.1"/>
</dbReference>
<dbReference type="InterPro" id="IPR036188">
    <property type="entry name" value="FAD/NAD-bd_sf"/>
</dbReference>
<keyword evidence="2" id="KW-0285">Flavoprotein</keyword>
<organism evidence="12 13">
    <name type="scientific">Hoyosella subflava (strain DSM 45089 / JCM 17490 / NBRC 109087 / DQS3-9A1)</name>
    <name type="common">Amycolicicoccus subflavus</name>
    <dbReference type="NCBI Taxonomy" id="443218"/>
    <lineage>
        <taxon>Bacteria</taxon>
        <taxon>Bacillati</taxon>
        <taxon>Actinomycetota</taxon>
        <taxon>Actinomycetes</taxon>
        <taxon>Mycobacteriales</taxon>
        <taxon>Hoyosellaceae</taxon>
        <taxon>Hoyosella</taxon>
    </lineage>
</organism>
<evidence type="ECO:0000256" key="5">
    <source>
        <dbReference type="ARBA" id="ARBA00023221"/>
    </source>
</evidence>
<comment type="cofactor">
    <cofactor evidence="1">
        <name>FAD</name>
        <dbReference type="ChEBI" id="CHEBI:57692"/>
    </cofactor>
</comment>
<evidence type="ECO:0000256" key="2">
    <source>
        <dbReference type="ARBA" id="ARBA00022630"/>
    </source>
</evidence>
<feature type="region of interest" description="Disordered" evidence="10">
    <location>
        <begin position="569"/>
        <end position="605"/>
    </location>
</feature>
<dbReference type="OrthoDB" id="9813348at2"/>
<evidence type="ECO:0000313" key="12">
    <source>
        <dbReference type="EMBL" id="AEF38620.1"/>
    </source>
</evidence>